<accession>A0AAD1XB12</accession>
<comment type="caution">
    <text evidence="2">The sequence shown here is derived from an EMBL/GenBank/DDBJ whole genome shotgun (WGS) entry which is preliminary data.</text>
</comment>
<evidence type="ECO:0000313" key="3">
    <source>
        <dbReference type="Proteomes" id="UP001295684"/>
    </source>
</evidence>
<feature type="coiled-coil region" evidence="1">
    <location>
        <begin position="187"/>
        <end position="277"/>
    </location>
</feature>
<reference evidence="2" key="1">
    <citation type="submission" date="2023-07" db="EMBL/GenBank/DDBJ databases">
        <authorList>
            <consortium name="AG Swart"/>
            <person name="Singh M."/>
            <person name="Singh A."/>
            <person name="Seah K."/>
            <person name="Emmerich C."/>
        </authorList>
    </citation>
    <scope>NUCLEOTIDE SEQUENCE</scope>
    <source>
        <strain evidence="2">DP1</strain>
    </source>
</reference>
<dbReference type="AlphaFoldDB" id="A0AAD1XB12"/>
<proteinExistence type="predicted"/>
<name>A0AAD1XB12_EUPCR</name>
<evidence type="ECO:0000313" key="2">
    <source>
        <dbReference type="EMBL" id="CAI2363915.1"/>
    </source>
</evidence>
<dbReference type="Proteomes" id="UP001295684">
    <property type="component" value="Unassembled WGS sequence"/>
</dbReference>
<evidence type="ECO:0000256" key="1">
    <source>
        <dbReference type="SAM" id="Coils"/>
    </source>
</evidence>
<gene>
    <name evidence="2" type="ORF">ECRASSUSDP1_LOCUS5255</name>
</gene>
<keyword evidence="1" id="KW-0175">Coiled coil</keyword>
<sequence length="511" mass="59231">MPRCKTYMDCEKIAYMVRKSADNALKQDLFVCSMCMMTHYSDQVSEPIPEIDPITESLNSAQHNLNKIECFRQQHKLDEVWDGVLPQLEEFNTTYKRLKEELQAIKANGHWNKLVDFQAEIKTFLNLIFDSELMKKFNRELHCREFKESKSADSMTNYMSQATVRDKVQEIQQTIIAEQVNPLKEVLRRATERDREKNTQLERLEQDKEELDQTIQALTQEKNNFEQVSSERQQEILNLTQTAQTLKEEQKTNNSLIEEMKEQIFSLENTLEQSKHTLSYQEFKKIQNSICGSSNSFNESSSFTIDLSNTSNQNLLKTLQLFRLPPLAKLDVYNIHEFEHPEVITKFIENALSEHIKYFRLSHGGGSCPLISSYMGSLQKTLPLIPDKVELAYWSMTKQEFEDLMVSSQHSKYVYFCACKILTDSEVDFGDRLDQASFTTIDFNSTGHSSYDNWSKNEYMKFKNIVKGFAKVESIKSRPIDIHLGGCGMSKSQAEAILQENGLTKMNVKDL</sequence>
<protein>
    <submittedName>
        <fullName evidence="2">Uncharacterized protein</fullName>
    </submittedName>
</protein>
<keyword evidence="3" id="KW-1185">Reference proteome</keyword>
<organism evidence="2 3">
    <name type="scientific">Euplotes crassus</name>
    <dbReference type="NCBI Taxonomy" id="5936"/>
    <lineage>
        <taxon>Eukaryota</taxon>
        <taxon>Sar</taxon>
        <taxon>Alveolata</taxon>
        <taxon>Ciliophora</taxon>
        <taxon>Intramacronucleata</taxon>
        <taxon>Spirotrichea</taxon>
        <taxon>Hypotrichia</taxon>
        <taxon>Euplotida</taxon>
        <taxon>Euplotidae</taxon>
        <taxon>Moneuplotes</taxon>
    </lineage>
</organism>
<dbReference type="EMBL" id="CAMPGE010005069">
    <property type="protein sequence ID" value="CAI2363915.1"/>
    <property type="molecule type" value="Genomic_DNA"/>
</dbReference>